<feature type="non-terminal residue" evidence="2">
    <location>
        <position position="176"/>
    </location>
</feature>
<dbReference type="InterPro" id="IPR050960">
    <property type="entry name" value="AB_hydrolase_4_sf"/>
</dbReference>
<keyword evidence="2" id="KW-0378">Hydrolase</keyword>
<gene>
    <name evidence="2" type="ORF">B4U80_12911</name>
</gene>
<dbReference type="VEuPathDB" id="VectorBase:LDEU000549"/>
<organism evidence="2 3">
    <name type="scientific">Leptotrombidium deliense</name>
    <dbReference type="NCBI Taxonomy" id="299467"/>
    <lineage>
        <taxon>Eukaryota</taxon>
        <taxon>Metazoa</taxon>
        <taxon>Ecdysozoa</taxon>
        <taxon>Arthropoda</taxon>
        <taxon>Chelicerata</taxon>
        <taxon>Arachnida</taxon>
        <taxon>Acari</taxon>
        <taxon>Acariformes</taxon>
        <taxon>Trombidiformes</taxon>
        <taxon>Prostigmata</taxon>
        <taxon>Anystina</taxon>
        <taxon>Parasitengona</taxon>
        <taxon>Trombiculoidea</taxon>
        <taxon>Trombiculidae</taxon>
        <taxon>Leptotrombidium</taxon>
    </lineage>
</organism>
<dbReference type="PANTHER" id="PTHR10794">
    <property type="entry name" value="ABHYDROLASE DOMAIN-CONTAINING PROTEIN"/>
    <property type="match status" value="1"/>
</dbReference>
<dbReference type="STRING" id="299467.A0A443SVE0"/>
<dbReference type="Proteomes" id="UP000288716">
    <property type="component" value="Unassembled WGS sequence"/>
</dbReference>
<dbReference type="GO" id="GO:0047372">
    <property type="term" value="F:monoacylglycerol lipase activity"/>
    <property type="evidence" value="ECO:0007669"/>
    <property type="project" value="TreeGrafter"/>
</dbReference>
<evidence type="ECO:0000313" key="3">
    <source>
        <dbReference type="Proteomes" id="UP000288716"/>
    </source>
</evidence>
<name>A0A443SVE0_9ACAR</name>
<dbReference type="OrthoDB" id="247542at2759"/>
<dbReference type="EMBL" id="NCKV01000149">
    <property type="protein sequence ID" value="RWS31491.1"/>
    <property type="molecule type" value="Genomic_DNA"/>
</dbReference>
<dbReference type="InterPro" id="IPR029058">
    <property type="entry name" value="AB_hydrolase_fold"/>
</dbReference>
<dbReference type="GO" id="GO:0051793">
    <property type="term" value="P:medium-chain fatty acid catabolic process"/>
    <property type="evidence" value="ECO:0007669"/>
    <property type="project" value="TreeGrafter"/>
</dbReference>
<proteinExistence type="inferred from homology"/>
<dbReference type="GO" id="GO:0008126">
    <property type="term" value="F:acetylesterase activity"/>
    <property type="evidence" value="ECO:0007669"/>
    <property type="project" value="TreeGrafter"/>
</dbReference>
<evidence type="ECO:0000313" key="2">
    <source>
        <dbReference type="EMBL" id="RWS31491.1"/>
    </source>
</evidence>
<sequence>MSQVVKYKLEEAHKLYLPNVLLLQPFQQTFGGSIVRHYNSFSIRYKREKFKLSDGEVIALDWYCGEPLAHVHMGYENEDIKPIALFVADVREDIQSPDLKLMIPMAFESGYRCVVLNYRGCGNMKLKYPRLVSLYDVQDTEEVVNYLKSKTNAFKCLVAIGFGFGGNQIINYLIKI</sequence>
<dbReference type="PANTHER" id="PTHR10794:SF63">
    <property type="entry name" value="ALPHA_BETA HYDROLASE 1, ISOFORM A"/>
    <property type="match status" value="1"/>
</dbReference>
<protein>
    <submittedName>
        <fullName evidence="2">Abhydrolase domain-containing protein 3-like protein</fullName>
    </submittedName>
</protein>
<accession>A0A443SVE0</accession>
<evidence type="ECO:0000256" key="1">
    <source>
        <dbReference type="ARBA" id="ARBA00010884"/>
    </source>
</evidence>
<dbReference type="AlphaFoldDB" id="A0A443SVE0"/>
<dbReference type="GO" id="GO:0051792">
    <property type="term" value="P:medium-chain fatty acid biosynthetic process"/>
    <property type="evidence" value="ECO:0007669"/>
    <property type="project" value="TreeGrafter"/>
</dbReference>
<keyword evidence="3" id="KW-1185">Reference proteome</keyword>
<reference evidence="2 3" key="1">
    <citation type="journal article" date="2018" name="Gigascience">
        <title>Genomes of trombidid mites reveal novel predicted allergens and laterally-transferred genes associated with secondary metabolism.</title>
        <authorList>
            <person name="Dong X."/>
            <person name="Chaisiri K."/>
            <person name="Xia D."/>
            <person name="Armstrong S.D."/>
            <person name="Fang Y."/>
            <person name="Donnelly M.J."/>
            <person name="Kadowaki T."/>
            <person name="McGarry J.W."/>
            <person name="Darby A.C."/>
            <person name="Makepeace B.L."/>
        </authorList>
    </citation>
    <scope>NUCLEOTIDE SEQUENCE [LARGE SCALE GENOMIC DNA]</scope>
    <source>
        <strain evidence="2">UoL-UT</strain>
    </source>
</reference>
<comment type="caution">
    <text evidence="2">The sequence shown here is derived from an EMBL/GenBank/DDBJ whole genome shotgun (WGS) entry which is preliminary data.</text>
</comment>
<dbReference type="Gene3D" id="3.40.50.1820">
    <property type="entry name" value="alpha/beta hydrolase"/>
    <property type="match status" value="1"/>
</dbReference>
<dbReference type="SUPFAM" id="SSF53474">
    <property type="entry name" value="alpha/beta-Hydrolases"/>
    <property type="match status" value="1"/>
</dbReference>
<comment type="similarity">
    <text evidence="1">Belongs to the AB hydrolase superfamily. AB hydrolase 4 family.</text>
</comment>